<dbReference type="HOGENOM" id="CLU_145987_0_0_6"/>
<accession>I2BA72</accession>
<reference evidence="1 2" key="1">
    <citation type="journal article" date="2012" name="J. Bacteriol.">
        <title>Complete genome sequence of the B12-producing Shimwellia blattae strain DSM 4481, isolated from a cockroach.</title>
        <authorList>
            <person name="Brzuszkiewicz E."/>
            <person name="Waschkowitz T."/>
            <person name="Wiezer A."/>
            <person name="Daniel R."/>
        </authorList>
    </citation>
    <scope>NUCLEOTIDE SEQUENCE [LARGE SCALE GENOMIC DNA]</scope>
    <source>
        <strain evidence="2">ATCC 29907 / DSM 4481 / JCM 1650 / NBRC 105725 / CDC 9005-74</strain>
    </source>
</reference>
<keyword evidence="2" id="KW-1185">Reference proteome</keyword>
<proteinExistence type="predicted"/>
<dbReference type="KEGG" id="ebt:EBL_c23370"/>
<protein>
    <recommendedName>
        <fullName evidence="3">DUF1198 domain-containing protein</fullName>
    </recommendedName>
</protein>
<name>I2BA72_SHIBC</name>
<dbReference type="EMBL" id="CP001560">
    <property type="protein sequence ID" value="AFJ47426.1"/>
    <property type="molecule type" value="Genomic_DNA"/>
</dbReference>
<dbReference type="eggNOG" id="ENOG502ZBKK">
    <property type="taxonomic scope" value="Bacteria"/>
</dbReference>
<evidence type="ECO:0000313" key="2">
    <source>
        <dbReference type="Proteomes" id="UP000001955"/>
    </source>
</evidence>
<sequence>MVWLMLATLVVVFVIGFRVLTSGPRRAVRRISERLAIEPVVVESMTDQMGRSAGGEFLRYLARPNDVHLQNAVQVLLIWQAAIIDDSEHNLQHWLRLLRKARMATPLSDGHIRLAMGFLRELEPDLPTLKAFQARYNQCFTPQDGVLWLH</sequence>
<accession>K6WEY9</accession>
<dbReference type="OrthoDB" id="7062660at2"/>
<dbReference type="AlphaFoldDB" id="I2BA72"/>
<dbReference type="Pfam" id="PF06711">
    <property type="entry name" value="DUF1198"/>
    <property type="match status" value="1"/>
</dbReference>
<organism evidence="1 2">
    <name type="scientific">Shimwellia blattae (strain ATCC 29907 / DSM 4481 / JCM 1650 / NBRC 105725 / CDC 9005-74)</name>
    <name type="common">Escherichia blattae</name>
    <dbReference type="NCBI Taxonomy" id="630626"/>
    <lineage>
        <taxon>Bacteria</taxon>
        <taxon>Pseudomonadati</taxon>
        <taxon>Pseudomonadota</taxon>
        <taxon>Gammaproteobacteria</taxon>
        <taxon>Enterobacterales</taxon>
        <taxon>Enterobacteriaceae</taxon>
        <taxon>Shimwellia</taxon>
    </lineage>
</organism>
<evidence type="ECO:0008006" key="3">
    <source>
        <dbReference type="Google" id="ProtNLM"/>
    </source>
</evidence>
<dbReference type="InterPro" id="IPR009587">
    <property type="entry name" value="DUF1198"/>
</dbReference>
<dbReference type="PATRIC" id="fig|630626.3.peg.2260"/>
<dbReference type="Proteomes" id="UP000001955">
    <property type="component" value="Chromosome"/>
</dbReference>
<gene>
    <name evidence="1" type="ordered locus">EBL_c23370</name>
</gene>
<dbReference type="RefSeq" id="WP_002440322.1">
    <property type="nucleotide sequence ID" value="NC_017910.1"/>
</dbReference>
<evidence type="ECO:0000313" key="1">
    <source>
        <dbReference type="EMBL" id="AFJ47426.1"/>
    </source>
</evidence>